<gene>
    <name evidence="1" type="ORF">IFM12276_15600</name>
</gene>
<organism evidence="1 2">
    <name type="scientific">Nocardia sputorum</name>
    <dbReference type="NCBI Taxonomy" id="2984338"/>
    <lineage>
        <taxon>Bacteria</taxon>
        <taxon>Bacillati</taxon>
        <taxon>Actinomycetota</taxon>
        <taxon>Actinomycetes</taxon>
        <taxon>Mycobacteriales</taxon>
        <taxon>Nocardiaceae</taxon>
        <taxon>Nocardia</taxon>
    </lineage>
</organism>
<proteinExistence type="predicted"/>
<reference evidence="1 2" key="1">
    <citation type="submission" date="2022-11" db="EMBL/GenBank/DDBJ databases">
        <title>Genome Sequencing of Nocardia sp. ON39_IFM12276 and assembly.</title>
        <authorList>
            <person name="Shimojima M."/>
            <person name="Toyokawa M."/>
            <person name="Uesaka K."/>
        </authorList>
    </citation>
    <scope>NUCLEOTIDE SEQUENCE [LARGE SCALE GENOMIC DNA]</scope>
    <source>
        <strain evidence="1 2">IFM 12276</strain>
    </source>
</reference>
<name>A0ABN6TZZ8_9NOCA</name>
<dbReference type="RefSeq" id="WP_281878563.1">
    <property type="nucleotide sequence ID" value="NZ_AP026978.1"/>
</dbReference>
<evidence type="ECO:0000313" key="1">
    <source>
        <dbReference type="EMBL" id="BDT98531.1"/>
    </source>
</evidence>
<evidence type="ECO:0000313" key="2">
    <source>
        <dbReference type="Proteomes" id="UP001317870"/>
    </source>
</evidence>
<keyword evidence="2" id="KW-1185">Reference proteome</keyword>
<dbReference type="Proteomes" id="UP001317870">
    <property type="component" value="Chromosome"/>
</dbReference>
<dbReference type="EMBL" id="AP026978">
    <property type="protein sequence ID" value="BDT98531.1"/>
    <property type="molecule type" value="Genomic_DNA"/>
</dbReference>
<accession>A0ABN6TZZ8</accession>
<sequence length="104" mass="11377">MTSDKVVASLNLMQHAVNKWNEAADHLNRAAMRTFAVEIAEGKAGAFALTLEKYRPAPSYFLGRMLEGKTVFEDIAAVLKHAHDTYEAEDMAGAHSIQSKAGEL</sequence>
<protein>
    <submittedName>
        <fullName evidence="1">Uncharacterized protein</fullName>
    </submittedName>
</protein>